<feature type="domain" description="Exonuclease" evidence="4">
    <location>
        <begin position="15"/>
        <end position="185"/>
    </location>
</feature>
<dbReference type="AlphaFoldDB" id="A0A6J6PGN0"/>
<evidence type="ECO:0000256" key="2">
    <source>
        <dbReference type="ARBA" id="ARBA00022801"/>
    </source>
</evidence>
<gene>
    <name evidence="5" type="ORF">UFOPK2366_01103</name>
</gene>
<evidence type="ECO:0000313" key="5">
    <source>
        <dbReference type="EMBL" id="CAB4697809.1"/>
    </source>
</evidence>
<evidence type="ECO:0000256" key="1">
    <source>
        <dbReference type="ARBA" id="ARBA00022722"/>
    </source>
</evidence>
<name>A0A6J6PGN0_9ZZZZ</name>
<dbReference type="GO" id="GO:0003676">
    <property type="term" value="F:nucleic acid binding"/>
    <property type="evidence" value="ECO:0007669"/>
    <property type="project" value="InterPro"/>
</dbReference>
<sequence length="197" mass="21128">MSPSPSSLGTLADLRFGVVDVETSGLSASKHRVLQVAVVTVDGNGTVLDSWASLIRPRNRWFFRLGPQHIHGLTRSALRSAPPAKTVLTELASRLAGTTFTAHNAKFDAGFLQQSAQRANIDLHLSAPLCTLNLSRRLDPGRTLSHKLTDVCVRYGVSLDRPHDALEDALATAAVLPFLLHAHGVSNADQVSLLSTP</sequence>
<accession>A0A6J6PGN0</accession>
<dbReference type="GO" id="GO:0008408">
    <property type="term" value="F:3'-5' exonuclease activity"/>
    <property type="evidence" value="ECO:0007669"/>
    <property type="project" value="TreeGrafter"/>
</dbReference>
<keyword evidence="1" id="KW-0540">Nuclease</keyword>
<dbReference type="SUPFAM" id="SSF53098">
    <property type="entry name" value="Ribonuclease H-like"/>
    <property type="match status" value="1"/>
</dbReference>
<reference evidence="5" key="1">
    <citation type="submission" date="2020-05" db="EMBL/GenBank/DDBJ databases">
        <authorList>
            <person name="Chiriac C."/>
            <person name="Salcher M."/>
            <person name="Ghai R."/>
            <person name="Kavagutti S V."/>
        </authorList>
    </citation>
    <scope>NUCLEOTIDE SEQUENCE</scope>
</reference>
<protein>
    <submittedName>
        <fullName evidence="5">Unannotated protein</fullName>
    </submittedName>
</protein>
<keyword evidence="2" id="KW-0378">Hydrolase</keyword>
<dbReference type="EMBL" id="CAEZXM010000200">
    <property type="protein sequence ID" value="CAB4697809.1"/>
    <property type="molecule type" value="Genomic_DNA"/>
</dbReference>
<dbReference type="Gene3D" id="3.30.420.10">
    <property type="entry name" value="Ribonuclease H-like superfamily/Ribonuclease H"/>
    <property type="match status" value="1"/>
</dbReference>
<dbReference type="SMART" id="SM00479">
    <property type="entry name" value="EXOIII"/>
    <property type="match status" value="1"/>
</dbReference>
<keyword evidence="3" id="KW-0269">Exonuclease</keyword>
<dbReference type="CDD" id="cd06127">
    <property type="entry name" value="DEDDh"/>
    <property type="match status" value="1"/>
</dbReference>
<evidence type="ECO:0000259" key="4">
    <source>
        <dbReference type="SMART" id="SM00479"/>
    </source>
</evidence>
<dbReference type="PANTHER" id="PTHR30231">
    <property type="entry name" value="DNA POLYMERASE III SUBUNIT EPSILON"/>
    <property type="match status" value="1"/>
</dbReference>
<dbReference type="PANTHER" id="PTHR30231:SF4">
    <property type="entry name" value="PROTEIN NEN2"/>
    <property type="match status" value="1"/>
</dbReference>
<dbReference type="InterPro" id="IPR012337">
    <property type="entry name" value="RNaseH-like_sf"/>
</dbReference>
<dbReference type="InterPro" id="IPR036397">
    <property type="entry name" value="RNaseH_sf"/>
</dbReference>
<dbReference type="FunFam" id="3.30.420.10:FF:000045">
    <property type="entry name" value="3'-5' exonuclease DinG"/>
    <property type="match status" value="1"/>
</dbReference>
<dbReference type="InterPro" id="IPR013520">
    <property type="entry name" value="Ribonucl_H"/>
</dbReference>
<organism evidence="5">
    <name type="scientific">freshwater metagenome</name>
    <dbReference type="NCBI Taxonomy" id="449393"/>
    <lineage>
        <taxon>unclassified sequences</taxon>
        <taxon>metagenomes</taxon>
        <taxon>ecological metagenomes</taxon>
    </lineage>
</organism>
<dbReference type="Pfam" id="PF00929">
    <property type="entry name" value="RNase_T"/>
    <property type="match status" value="1"/>
</dbReference>
<proteinExistence type="predicted"/>
<evidence type="ECO:0000256" key="3">
    <source>
        <dbReference type="ARBA" id="ARBA00022839"/>
    </source>
</evidence>
<dbReference type="GO" id="GO:0005829">
    <property type="term" value="C:cytosol"/>
    <property type="evidence" value="ECO:0007669"/>
    <property type="project" value="TreeGrafter"/>
</dbReference>